<reference evidence="2 3" key="1">
    <citation type="submission" date="2016-01" db="EMBL/GenBank/DDBJ databases">
        <title>The new phylogeny of the genus Mycobacterium.</title>
        <authorList>
            <person name="Tarcisio F."/>
            <person name="Conor M."/>
            <person name="Antonella G."/>
            <person name="Elisabetta G."/>
            <person name="Giulia F.S."/>
            <person name="Sara T."/>
            <person name="Anna F."/>
            <person name="Clotilde B."/>
            <person name="Roberto B."/>
            <person name="Veronica D.S."/>
            <person name="Fabio R."/>
            <person name="Monica P."/>
            <person name="Olivier J."/>
            <person name="Enrico T."/>
            <person name="Nicola S."/>
        </authorList>
    </citation>
    <scope>NUCLEOTIDE SEQUENCE [LARGE SCALE GENOMIC DNA]</scope>
    <source>
        <strain evidence="2 3">ATCC 700010</strain>
    </source>
</reference>
<dbReference type="RefSeq" id="WP_085142719.1">
    <property type="nucleotide sequence ID" value="NZ_JACKUA010000023.1"/>
</dbReference>
<dbReference type="AlphaFoldDB" id="A0A1X2FJB3"/>
<comment type="caution">
    <text evidence="2">The sequence shown here is derived from an EMBL/GenBank/DDBJ whole genome shotgun (WGS) entry which is preliminary data.</text>
</comment>
<evidence type="ECO:0000313" key="2">
    <source>
        <dbReference type="EMBL" id="ORX18523.1"/>
    </source>
</evidence>
<name>A0A1X2FJB3_9MYCO</name>
<feature type="domain" description="4Fe-4S Wbl-type" evidence="1">
    <location>
        <begin position="22"/>
        <end position="82"/>
    </location>
</feature>
<proteinExistence type="predicted"/>
<dbReference type="PROSITE" id="PS51674">
    <property type="entry name" value="4FE4S_WBL"/>
    <property type="match status" value="1"/>
</dbReference>
<evidence type="ECO:0000259" key="1">
    <source>
        <dbReference type="PROSITE" id="PS51674"/>
    </source>
</evidence>
<organism evidence="2 3">
    <name type="scientific">Mycolicibacterium wolinskyi</name>
    <dbReference type="NCBI Taxonomy" id="59750"/>
    <lineage>
        <taxon>Bacteria</taxon>
        <taxon>Bacillati</taxon>
        <taxon>Actinomycetota</taxon>
        <taxon>Actinomycetes</taxon>
        <taxon>Mycobacteriales</taxon>
        <taxon>Mycobacteriaceae</taxon>
        <taxon>Mycolicibacterium</taxon>
    </lineage>
</organism>
<protein>
    <recommendedName>
        <fullName evidence="1">4Fe-4S Wbl-type domain-containing protein</fullName>
    </recommendedName>
</protein>
<evidence type="ECO:0000313" key="3">
    <source>
        <dbReference type="Proteomes" id="UP000193964"/>
    </source>
</evidence>
<dbReference type="Proteomes" id="UP000193964">
    <property type="component" value="Unassembled WGS sequence"/>
</dbReference>
<dbReference type="InterPro" id="IPR034768">
    <property type="entry name" value="4FE4S_WBL"/>
</dbReference>
<sequence length="114" mass="12567">MTECLPLTAAGSAEESWTERMLCRLYDPELWHAPELLEEGRAICGQCPAIKDCAANTLRLAANSSERLSGMWAGVDIPEATKGSAYRNRLKRLKHVAATGTQLPTRNRRSRVAV</sequence>
<dbReference type="EMBL" id="LQQA01000005">
    <property type="protein sequence ID" value="ORX18523.1"/>
    <property type="molecule type" value="Genomic_DNA"/>
</dbReference>
<accession>A0A1X2FJB3</accession>
<dbReference type="Pfam" id="PF02467">
    <property type="entry name" value="Whib"/>
    <property type="match status" value="1"/>
</dbReference>
<gene>
    <name evidence="2" type="ORF">AWC31_14585</name>
</gene>